<keyword evidence="2 10" id="KW-0732">Signal</keyword>
<evidence type="ECO:0000256" key="9">
    <source>
        <dbReference type="PROSITE-ProRule" id="PRU00278"/>
    </source>
</evidence>
<name>A0A7W6DLY8_9RHOB</name>
<keyword evidence="3" id="KW-0574">Periplasm</keyword>
<comment type="caution">
    <text evidence="12">The sequence shown here is derived from an EMBL/GenBank/DDBJ whole genome shotgun (WGS) entry which is preliminary data.</text>
</comment>
<dbReference type="EMBL" id="JACIEJ010000004">
    <property type="protein sequence ID" value="MBB3985581.1"/>
    <property type="molecule type" value="Genomic_DNA"/>
</dbReference>
<feature type="domain" description="PpiC" evidence="11">
    <location>
        <begin position="167"/>
        <end position="263"/>
    </location>
</feature>
<dbReference type="InterPro" id="IPR027304">
    <property type="entry name" value="Trigger_fact/SurA_dom_sf"/>
</dbReference>
<dbReference type="PANTHER" id="PTHR47637">
    <property type="entry name" value="CHAPERONE SURA"/>
    <property type="match status" value="1"/>
</dbReference>
<evidence type="ECO:0000256" key="5">
    <source>
        <dbReference type="ARBA" id="ARBA00023186"/>
    </source>
</evidence>
<dbReference type="Gene3D" id="3.10.50.40">
    <property type="match status" value="1"/>
</dbReference>
<keyword evidence="13" id="KW-1185">Reference proteome</keyword>
<evidence type="ECO:0000256" key="3">
    <source>
        <dbReference type="ARBA" id="ARBA00022764"/>
    </source>
</evidence>
<keyword evidence="4 9" id="KW-0697">Rotamase</keyword>
<sequence>MSLKISLSSMALAAALGLGSLMPQTVTAQGLFSPAIIVNDEVITGYELQQRKAMLRAMRSPGNLDDLAREQLIDDRLRLQAAKDAGITLSPEEISDGMDEFASRASMTQEQFTAALAQEGVDKETFRDFVRAGLSWRSLVRQRFAGRANVSEAEVDRALSAQSGGSGVRVLMSEIIMPAPPGQEATVQARANRIAELTDVGAFSAQARRYSATASRDNGGQLPWKDISELPPQLQPILLGLEPGEVSPPIPLQGAVALFQLRAVEETDYQREGVGAVEYAAYYLPGGRSAETLAKAAEISSRIDRCDDLYGVAKGQPPEVLERGSLPVSDVPTDIAYELSKLDPGETSTALTRADGQTLVLLMLCGRTAAMGDEAPDRDTVMRGLRDQRLTGAAEGYLSQLRSDAAIIDQ</sequence>
<evidence type="ECO:0000256" key="2">
    <source>
        <dbReference type="ARBA" id="ARBA00022729"/>
    </source>
</evidence>
<dbReference type="Pfam" id="PF00639">
    <property type="entry name" value="Rotamase"/>
    <property type="match status" value="1"/>
</dbReference>
<keyword evidence="5" id="KW-0143">Chaperone</keyword>
<dbReference type="PROSITE" id="PS50198">
    <property type="entry name" value="PPIC_PPIASE_2"/>
    <property type="match status" value="1"/>
</dbReference>
<organism evidence="12 13">
    <name type="scientific">Sagittula marina</name>
    <dbReference type="NCBI Taxonomy" id="943940"/>
    <lineage>
        <taxon>Bacteria</taxon>
        <taxon>Pseudomonadati</taxon>
        <taxon>Pseudomonadota</taxon>
        <taxon>Alphaproteobacteria</taxon>
        <taxon>Rhodobacterales</taxon>
        <taxon>Roseobacteraceae</taxon>
        <taxon>Sagittula</taxon>
    </lineage>
</organism>
<dbReference type="InterPro" id="IPR046357">
    <property type="entry name" value="PPIase_dom_sf"/>
</dbReference>
<dbReference type="RefSeq" id="WP_183965276.1">
    <property type="nucleotide sequence ID" value="NZ_BAABBZ010000018.1"/>
</dbReference>
<evidence type="ECO:0000259" key="11">
    <source>
        <dbReference type="PROSITE" id="PS50198"/>
    </source>
</evidence>
<dbReference type="InterPro" id="IPR050280">
    <property type="entry name" value="OMP_Chaperone_SurA"/>
</dbReference>
<dbReference type="Pfam" id="PF09312">
    <property type="entry name" value="SurA_N"/>
    <property type="match status" value="1"/>
</dbReference>
<dbReference type="SUPFAM" id="SSF109998">
    <property type="entry name" value="Triger factor/SurA peptide-binding domain-like"/>
    <property type="match status" value="1"/>
</dbReference>
<evidence type="ECO:0000256" key="10">
    <source>
        <dbReference type="SAM" id="SignalP"/>
    </source>
</evidence>
<keyword evidence="6 9" id="KW-0413">Isomerase</keyword>
<dbReference type="Gene3D" id="1.10.4030.10">
    <property type="entry name" value="Porin chaperone SurA, peptide-binding domain"/>
    <property type="match status" value="1"/>
</dbReference>
<evidence type="ECO:0000256" key="6">
    <source>
        <dbReference type="ARBA" id="ARBA00023235"/>
    </source>
</evidence>
<protein>
    <recommendedName>
        <fullName evidence="1">Parvulin-like PPIase</fullName>
    </recommendedName>
    <alternativeName>
        <fullName evidence="7">Peptidyl-prolyl cis-trans isomerase plp</fullName>
    </alternativeName>
    <alternativeName>
        <fullName evidence="8">Rotamase plp</fullName>
    </alternativeName>
</protein>
<dbReference type="InterPro" id="IPR000297">
    <property type="entry name" value="PPIase_PpiC"/>
</dbReference>
<dbReference type="InterPro" id="IPR015391">
    <property type="entry name" value="SurA_N"/>
</dbReference>
<evidence type="ECO:0000256" key="7">
    <source>
        <dbReference type="ARBA" id="ARBA00030642"/>
    </source>
</evidence>
<gene>
    <name evidence="12" type="ORF">GGQ68_001914</name>
</gene>
<dbReference type="GO" id="GO:0003755">
    <property type="term" value="F:peptidyl-prolyl cis-trans isomerase activity"/>
    <property type="evidence" value="ECO:0007669"/>
    <property type="project" value="UniProtKB-KW"/>
</dbReference>
<feature type="chain" id="PRO_5030945270" description="Parvulin-like PPIase" evidence="10">
    <location>
        <begin position="29"/>
        <end position="410"/>
    </location>
</feature>
<dbReference type="SUPFAM" id="SSF54534">
    <property type="entry name" value="FKBP-like"/>
    <property type="match status" value="1"/>
</dbReference>
<proteinExistence type="predicted"/>
<evidence type="ECO:0000313" key="12">
    <source>
        <dbReference type="EMBL" id="MBB3985581.1"/>
    </source>
</evidence>
<feature type="signal peptide" evidence="10">
    <location>
        <begin position="1"/>
        <end position="28"/>
    </location>
</feature>
<evidence type="ECO:0000256" key="1">
    <source>
        <dbReference type="ARBA" id="ARBA00018370"/>
    </source>
</evidence>
<dbReference type="AlphaFoldDB" id="A0A7W6DLY8"/>
<dbReference type="PANTHER" id="PTHR47637:SF1">
    <property type="entry name" value="CHAPERONE SURA"/>
    <property type="match status" value="1"/>
</dbReference>
<reference evidence="12 13" key="1">
    <citation type="submission" date="2020-08" db="EMBL/GenBank/DDBJ databases">
        <title>Genomic Encyclopedia of Type Strains, Phase IV (KMG-IV): sequencing the most valuable type-strain genomes for metagenomic binning, comparative biology and taxonomic classification.</title>
        <authorList>
            <person name="Goeker M."/>
        </authorList>
    </citation>
    <scope>NUCLEOTIDE SEQUENCE [LARGE SCALE GENOMIC DNA]</scope>
    <source>
        <strain evidence="12 13">DSM 102235</strain>
    </source>
</reference>
<evidence type="ECO:0000256" key="4">
    <source>
        <dbReference type="ARBA" id="ARBA00023110"/>
    </source>
</evidence>
<evidence type="ECO:0000313" key="13">
    <source>
        <dbReference type="Proteomes" id="UP000541426"/>
    </source>
</evidence>
<dbReference type="Proteomes" id="UP000541426">
    <property type="component" value="Unassembled WGS sequence"/>
</dbReference>
<accession>A0A7W6DLY8</accession>
<evidence type="ECO:0000256" key="8">
    <source>
        <dbReference type="ARBA" id="ARBA00031484"/>
    </source>
</evidence>